<evidence type="ECO:0000259" key="2">
    <source>
        <dbReference type="Pfam" id="PF04961"/>
    </source>
</evidence>
<reference evidence="3" key="1">
    <citation type="submission" date="2020-02" db="EMBL/GenBank/DDBJ databases">
        <authorList>
            <person name="Meier V. D."/>
        </authorList>
    </citation>
    <scope>NUCLEOTIDE SEQUENCE</scope>
    <source>
        <strain evidence="3">AVDCRST_MAG36</strain>
    </source>
</reference>
<dbReference type="EMBL" id="CADCUH010000005">
    <property type="protein sequence ID" value="CAA9314903.1"/>
    <property type="molecule type" value="Genomic_DNA"/>
</dbReference>
<sequence>MAEPGYLDLTVRDYLGQVAAATPAPGAGAVSATTVALAAGLAAMAAGLSHRQLADAEQLADRMRDLQDQAAPLAQRDAAAYGEVLAALRRPADDPDRPGALHEALSRAADVPLEIAALGAAVLDVATDVADRGNPNLRGDALTSCLLAQAAVRAATALVVLNVADDRDPRRVRAAELDGAAQRVPLPTPDVA</sequence>
<keyword evidence="1" id="KW-0175">Coiled coil</keyword>
<dbReference type="AlphaFoldDB" id="A0A6J4KW85"/>
<accession>A0A6J4KW85</accession>
<proteinExistence type="predicted"/>
<dbReference type="GO" id="GO:0003824">
    <property type="term" value="F:catalytic activity"/>
    <property type="evidence" value="ECO:0007669"/>
    <property type="project" value="InterPro"/>
</dbReference>
<organism evidence="3">
    <name type="scientific">uncultured Nocardioidaceae bacterium</name>
    <dbReference type="NCBI Taxonomy" id="253824"/>
    <lineage>
        <taxon>Bacteria</taxon>
        <taxon>Bacillati</taxon>
        <taxon>Actinomycetota</taxon>
        <taxon>Actinomycetes</taxon>
        <taxon>Propionibacteriales</taxon>
        <taxon>Nocardioidaceae</taxon>
        <taxon>environmental samples</taxon>
    </lineage>
</organism>
<dbReference type="InterPro" id="IPR007044">
    <property type="entry name" value="Cyclodeamin/CycHdrlase"/>
</dbReference>
<dbReference type="InterPro" id="IPR036178">
    <property type="entry name" value="Formintransfe-cycloase-like_sf"/>
</dbReference>
<protein>
    <recommendedName>
        <fullName evidence="2">Cyclodeaminase/cyclohydrolase domain-containing protein</fullName>
    </recommendedName>
</protein>
<dbReference type="Pfam" id="PF04961">
    <property type="entry name" value="FTCD_C"/>
    <property type="match status" value="1"/>
</dbReference>
<feature type="domain" description="Cyclodeaminase/cyclohydrolase" evidence="2">
    <location>
        <begin position="10"/>
        <end position="174"/>
    </location>
</feature>
<dbReference type="Gene3D" id="1.20.120.680">
    <property type="entry name" value="Formiminotetrahydrofolate cyclodeaminase monomer, up-and-down helical bundle"/>
    <property type="match status" value="1"/>
</dbReference>
<evidence type="ECO:0000313" key="3">
    <source>
        <dbReference type="EMBL" id="CAA9314903.1"/>
    </source>
</evidence>
<name>A0A6J4KW85_9ACTN</name>
<gene>
    <name evidence="3" type="ORF">AVDCRST_MAG36-57</name>
</gene>
<dbReference type="SUPFAM" id="SSF101262">
    <property type="entry name" value="Methenyltetrahydrofolate cyclohydrolase-like"/>
    <property type="match status" value="1"/>
</dbReference>
<feature type="coiled-coil region" evidence="1">
    <location>
        <begin position="49"/>
        <end position="76"/>
    </location>
</feature>
<evidence type="ECO:0000256" key="1">
    <source>
        <dbReference type="SAM" id="Coils"/>
    </source>
</evidence>